<gene>
    <name evidence="2" type="ORF">COEREDRAFT_21657</name>
</gene>
<dbReference type="Proteomes" id="UP000242474">
    <property type="component" value="Unassembled WGS sequence"/>
</dbReference>
<dbReference type="EMBL" id="KZ303566">
    <property type="protein sequence ID" value="PIA12816.1"/>
    <property type="molecule type" value="Genomic_DNA"/>
</dbReference>
<reference evidence="2 3" key="1">
    <citation type="journal article" date="2015" name="Genome Biol. Evol.">
        <title>Phylogenomic analyses indicate that early fungi evolved digesting cell walls of algal ancestors of land plants.</title>
        <authorList>
            <person name="Chang Y."/>
            <person name="Wang S."/>
            <person name="Sekimoto S."/>
            <person name="Aerts A.L."/>
            <person name="Choi C."/>
            <person name="Clum A."/>
            <person name="LaButti K.M."/>
            <person name="Lindquist E.A."/>
            <person name="Yee Ngan C."/>
            <person name="Ohm R.A."/>
            <person name="Salamov A.A."/>
            <person name="Grigoriev I.V."/>
            <person name="Spatafora J.W."/>
            <person name="Berbee M.L."/>
        </authorList>
    </citation>
    <scope>NUCLEOTIDE SEQUENCE [LARGE SCALE GENOMIC DNA]</scope>
    <source>
        <strain evidence="2 3">NRRL 1564</strain>
    </source>
</reference>
<feature type="region of interest" description="Disordered" evidence="1">
    <location>
        <begin position="164"/>
        <end position="184"/>
    </location>
</feature>
<protein>
    <submittedName>
        <fullName evidence="2">Uncharacterized protein</fullName>
    </submittedName>
</protein>
<accession>A0A2G5B1C9</accession>
<sequence>KLRLSAYWNKVQADNRFAKGLHKKFGRGAVLIIGNWSAGMVRFHKPIRGKGWRDVLRKHGFTVYLLDEYKTSSLCPARGSGLEKFHKIPNPRPWQRVNKKDVLCNGLLRCKNEYCLKSVAKYKDSTRARMWNRDTAAVLNFRHILQSLWESGCVLEHFQCPMRKQPDKTNTKRPLPSDSDDSDS</sequence>
<feature type="non-terminal residue" evidence="2">
    <location>
        <position position="1"/>
    </location>
</feature>
<name>A0A2G5B1C9_COERN</name>
<proteinExistence type="predicted"/>
<evidence type="ECO:0000313" key="3">
    <source>
        <dbReference type="Proteomes" id="UP000242474"/>
    </source>
</evidence>
<evidence type="ECO:0000313" key="2">
    <source>
        <dbReference type="EMBL" id="PIA12816.1"/>
    </source>
</evidence>
<organism evidence="2 3">
    <name type="scientific">Coemansia reversa (strain ATCC 12441 / NRRL 1564)</name>
    <dbReference type="NCBI Taxonomy" id="763665"/>
    <lineage>
        <taxon>Eukaryota</taxon>
        <taxon>Fungi</taxon>
        <taxon>Fungi incertae sedis</taxon>
        <taxon>Zoopagomycota</taxon>
        <taxon>Kickxellomycotina</taxon>
        <taxon>Kickxellomycetes</taxon>
        <taxon>Kickxellales</taxon>
        <taxon>Kickxellaceae</taxon>
        <taxon>Coemansia</taxon>
    </lineage>
</organism>
<keyword evidence="3" id="KW-1185">Reference proteome</keyword>
<dbReference type="AlphaFoldDB" id="A0A2G5B1C9"/>
<evidence type="ECO:0000256" key="1">
    <source>
        <dbReference type="SAM" id="MobiDB-lite"/>
    </source>
</evidence>
<feature type="non-terminal residue" evidence="2">
    <location>
        <position position="184"/>
    </location>
</feature>
<dbReference type="OrthoDB" id="5556225at2759"/>